<dbReference type="RefSeq" id="WP_055054142.1">
    <property type="nucleotide sequence ID" value="NZ_CYZA01000024.1"/>
</dbReference>
<dbReference type="AlphaFoldDB" id="A0A174F812"/>
<comment type="catalytic activity">
    <reaction evidence="9">
        <text>D-allulose = keto-D-fructose</text>
        <dbReference type="Rhea" id="RHEA:42360"/>
        <dbReference type="ChEBI" id="CHEBI:27605"/>
        <dbReference type="ChEBI" id="CHEBI:48095"/>
        <dbReference type="EC" id="5.1.3.30"/>
    </reaction>
</comment>
<evidence type="ECO:0000256" key="4">
    <source>
        <dbReference type="ARBA" id="ARBA00011881"/>
    </source>
</evidence>
<reference evidence="14 15" key="1">
    <citation type="submission" date="2015-09" db="EMBL/GenBank/DDBJ databases">
        <authorList>
            <consortium name="Pathogen Informatics"/>
        </authorList>
    </citation>
    <scope>NUCLEOTIDE SEQUENCE [LARGE SCALE GENOMIC DNA]</scope>
    <source>
        <strain evidence="14 15">2789STDY5608838</strain>
    </source>
</reference>
<proteinExistence type="inferred from homology"/>
<evidence type="ECO:0000256" key="9">
    <source>
        <dbReference type="ARBA" id="ARBA00052403"/>
    </source>
</evidence>
<dbReference type="EC" id="5.1.3.30" evidence="11"/>
<dbReference type="GO" id="GO:0050897">
    <property type="term" value="F:cobalt ion binding"/>
    <property type="evidence" value="ECO:0007669"/>
    <property type="project" value="UniProtKB-ARBA"/>
</dbReference>
<dbReference type="InterPro" id="IPR050417">
    <property type="entry name" value="Sugar_Epim/Isomerase"/>
</dbReference>
<evidence type="ECO:0000256" key="5">
    <source>
        <dbReference type="ARBA" id="ARBA00022723"/>
    </source>
</evidence>
<dbReference type="GO" id="GO:0016857">
    <property type="term" value="F:racemase and epimerase activity, acting on carbohydrates and derivatives"/>
    <property type="evidence" value="ECO:0007669"/>
    <property type="project" value="UniProtKB-ARBA"/>
</dbReference>
<dbReference type="InterPro" id="IPR036237">
    <property type="entry name" value="Xyl_isomerase-like_sf"/>
</dbReference>
<evidence type="ECO:0000256" key="1">
    <source>
        <dbReference type="ARBA" id="ARBA00001936"/>
    </source>
</evidence>
<dbReference type="PANTHER" id="PTHR43489:SF7">
    <property type="entry name" value="3-DEHYDRO-D-GULOSIDE 4-EPIMERASE-RELATED"/>
    <property type="match status" value="1"/>
</dbReference>
<dbReference type="EMBL" id="CYZA01000024">
    <property type="protein sequence ID" value="CUO46393.1"/>
    <property type="molecule type" value="Genomic_DNA"/>
</dbReference>
<organism evidence="14 15">
    <name type="scientific">Blautia obeum</name>
    <dbReference type="NCBI Taxonomy" id="40520"/>
    <lineage>
        <taxon>Bacteria</taxon>
        <taxon>Bacillati</taxon>
        <taxon>Bacillota</taxon>
        <taxon>Clostridia</taxon>
        <taxon>Lachnospirales</taxon>
        <taxon>Lachnospiraceae</taxon>
        <taxon>Blautia</taxon>
    </lineage>
</organism>
<comment type="cofactor">
    <cofactor evidence="2">
        <name>Co(2+)</name>
        <dbReference type="ChEBI" id="CHEBI:48828"/>
    </cofactor>
</comment>
<dbReference type="FunFam" id="3.20.20.150:FF:000022">
    <property type="entry name" value="D-psicose 3-epimerase"/>
    <property type="match status" value="1"/>
</dbReference>
<dbReference type="InterPro" id="IPR013022">
    <property type="entry name" value="Xyl_isomerase-like_TIM-brl"/>
</dbReference>
<comment type="subunit">
    <text evidence="4">Homotetramer.</text>
</comment>
<evidence type="ECO:0000256" key="7">
    <source>
        <dbReference type="ARBA" id="ARBA00023235"/>
    </source>
</evidence>
<keyword evidence="8" id="KW-0170">Cobalt</keyword>
<evidence type="ECO:0000313" key="15">
    <source>
        <dbReference type="Proteomes" id="UP000095447"/>
    </source>
</evidence>
<keyword evidence="5" id="KW-0479">Metal-binding</keyword>
<evidence type="ECO:0000256" key="8">
    <source>
        <dbReference type="ARBA" id="ARBA00023285"/>
    </source>
</evidence>
<evidence type="ECO:0000259" key="13">
    <source>
        <dbReference type="Pfam" id="PF01261"/>
    </source>
</evidence>
<keyword evidence="7 14" id="KW-0413">Isomerase</keyword>
<protein>
    <recommendedName>
        <fullName evidence="12">D-psicose 3-epimerase</fullName>
        <ecNumber evidence="11">5.1.3.30</ecNumber>
    </recommendedName>
</protein>
<comment type="similarity">
    <text evidence="3">Belongs to the hyi family.</text>
</comment>
<evidence type="ECO:0000256" key="12">
    <source>
        <dbReference type="ARBA" id="ARBA00074544"/>
    </source>
</evidence>
<dbReference type="PANTHER" id="PTHR43489">
    <property type="entry name" value="ISOMERASE"/>
    <property type="match status" value="1"/>
</dbReference>
<dbReference type="Proteomes" id="UP000095447">
    <property type="component" value="Unassembled WGS sequence"/>
</dbReference>
<feature type="domain" description="Xylose isomerase-like TIM barrel" evidence="13">
    <location>
        <begin position="22"/>
        <end position="257"/>
    </location>
</feature>
<name>A0A174F812_9FIRM</name>
<keyword evidence="6" id="KW-0464">Manganese</keyword>
<evidence type="ECO:0000256" key="10">
    <source>
        <dbReference type="ARBA" id="ARBA00059907"/>
    </source>
</evidence>
<comment type="function">
    <text evidence="10">Involved in the biosynthesis of D-psicose. Catalyzes the reversible epimerization of D-fructose at the C3 position to yield D-psicose. The enzyme is highly specific for D-psicose and shows very low activity with D-tagatose.</text>
</comment>
<dbReference type="Gene3D" id="3.20.20.150">
    <property type="entry name" value="Divalent-metal-dependent TIM barrel enzymes"/>
    <property type="match status" value="1"/>
</dbReference>
<comment type="cofactor">
    <cofactor evidence="1">
        <name>Mn(2+)</name>
        <dbReference type="ChEBI" id="CHEBI:29035"/>
    </cofactor>
</comment>
<dbReference type="GO" id="GO:0030145">
    <property type="term" value="F:manganese ion binding"/>
    <property type="evidence" value="ECO:0007669"/>
    <property type="project" value="UniProtKB-ARBA"/>
</dbReference>
<dbReference type="SUPFAM" id="SSF51658">
    <property type="entry name" value="Xylose isomerase-like"/>
    <property type="match status" value="1"/>
</dbReference>
<evidence type="ECO:0000256" key="11">
    <source>
        <dbReference type="ARBA" id="ARBA00066360"/>
    </source>
</evidence>
<evidence type="ECO:0000256" key="6">
    <source>
        <dbReference type="ARBA" id="ARBA00023211"/>
    </source>
</evidence>
<gene>
    <name evidence="14" type="ORF">ERS852395_03120</name>
</gene>
<sequence>MKYGIYYAYWEKEWNGDYKYYIDKISKLGFDILEISCGAFSDYYTKDQELIDIGKYAKEKGVTLTAGYGPHFNESLSSSEPNTQKQAISFWKETLRKLKLMDIHIVGGALYGYWPVDYSKPFDKKRDLENSIKNMKIISQYAEEYDIMMGMEVLNRFEGYMLNTCDEALAYVEEVGSSNVGVMLDTFHMNIEEDNIAAAIRKAGDRLCHFHIGEGNRKVPGKGMLPWNEIGQALRDINYQHAAVMEPFVMQGGTVGHDIKIWRDIIGNCSEVTLDMDAQSALHFVKHVFEV</sequence>
<evidence type="ECO:0000313" key="14">
    <source>
        <dbReference type="EMBL" id="CUO46393.1"/>
    </source>
</evidence>
<accession>A0A174F812</accession>
<dbReference type="Pfam" id="PF01261">
    <property type="entry name" value="AP_endonuc_2"/>
    <property type="match status" value="1"/>
</dbReference>
<dbReference type="SMR" id="A0A174F812"/>
<evidence type="ECO:0000256" key="3">
    <source>
        <dbReference type="ARBA" id="ARBA00005962"/>
    </source>
</evidence>
<evidence type="ECO:0000256" key="2">
    <source>
        <dbReference type="ARBA" id="ARBA00001941"/>
    </source>
</evidence>